<evidence type="ECO:0000256" key="4">
    <source>
        <dbReference type="RuleBase" id="RU363099"/>
    </source>
</evidence>
<feature type="signal peptide" evidence="4">
    <location>
        <begin position="1"/>
        <end position="26"/>
    </location>
</feature>
<evidence type="ECO:0000256" key="2">
    <source>
        <dbReference type="ARBA" id="ARBA00011738"/>
    </source>
</evidence>
<dbReference type="InterPro" id="IPR004265">
    <property type="entry name" value="Dirigent"/>
</dbReference>
<comment type="subunit">
    <text evidence="2 4">Homodimer.</text>
</comment>
<sequence>MAKSLRPLKATLYILLVAITLGFASSTRILDEVKPDESNPLPTTVPAMNPLPSGQIPVVAPTTITVDDTVDDVDSPIPETDDTPPKAEVVPPVVPPITTVSQANSPLPETDDEPSVVPIPIADVAPVATPAIPVATPVAGPVATTPIGPNPTAAAASAIVVKPGAETPHLSFFMHDILGGSHPSVRVVTDLVATTVLNVAFSIPNNNIFPISGGTPLTNNNINGFLNNNKNNIPNIAGLSGLTNSQSSTVIQNSGNNNIVNDGSNQPFVTAGQLPNGATLQKLMFGSVTVIDDDLIEGHELGSTVLGEHDVEDTISLFGVHHTASSVSHIAVIGGTGKYENANGYAAIESLHQEDQHTTDGVDTIMQIDVYLSE</sequence>
<comment type="caution">
    <text evidence="6">The sequence shown here is derived from an EMBL/GenBank/DDBJ whole genome shotgun (WGS) entry which is preliminary data.</text>
</comment>
<keyword evidence="3 4" id="KW-0964">Secreted</keyword>
<dbReference type="Gene3D" id="2.40.480.10">
    <property type="entry name" value="Allene oxide cyclase-like"/>
    <property type="match status" value="1"/>
</dbReference>
<comment type="function">
    <text evidence="4">Dirigent proteins impart stereoselectivity on the phenoxy radical-coupling reaction, yielding optically active lignans from two molecules of coniferyl alcohol in the biosynthesis of lignans, flavonolignans, and alkaloids and thus plays a central role in plant secondary metabolism.</text>
</comment>
<keyword evidence="4" id="KW-0732">Signal</keyword>
<dbReference type="GO" id="GO:0009699">
    <property type="term" value="P:phenylpropanoid biosynthetic process"/>
    <property type="evidence" value="ECO:0007669"/>
    <property type="project" value="UniProtKB-ARBA"/>
</dbReference>
<feature type="chain" id="PRO_5019615029" description="Dirigent protein" evidence="4">
    <location>
        <begin position="27"/>
        <end position="374"/>
    </location>
</feature>
<keyword evidence="7" id="KW-1185">Reference proteome</keyword>
<name>A0A498KMN0_MALDO</name>
<dbReference type="AlphaFoldDB" id="A0A498KMN0"/>
<evidence type="ECO:0000313" key="6">
    <source>
        <dbReference type="EMBL" id="RXI09018.1"/>
    </source>
</evidence>
<evidence type="ECO:0000313" key="7">
    <source>
        <dbReference type="Proteomes" id="UP000290289"/>
    </source>
</evidence>
<dbReference type="GO" id="GO:0048046">
    <property type="term" value="C:apoplast"/>
    <property type="evidence" value="ECO:0007669"/>
    <property type="project" value="UniProtKB-SubCell"/>
</dbReference>
<comment type="similarity">
    <text evidence="1 4">Belongs to the plant dirigent protein family.</text>
</comment>
<gene>
    <name evidence="6" type="ORF">DVH24_023162</name>
</gene>
<protein>
    <recommendedName>
        <fullName evidence="4">Dirigent protein</fullName>
    </recommendedName>
</protein>
<evidence type="ECO:0000256" key="1">
    <source>
        <dbReference type="ARBA" id="ARBA00010746"/>
    </source>
</evidence>
<feature type="region of interest" description="Disordered" evidence="5">
    <location>
        <begin position="68"/>
        <end position="92"/>
    </location>
</feature>
<keyword evidence="4" id="KW-0052">Apoplast</keyword>
<evidence type="ECO:0000256" key="5">
    <source>
        <dbReference type="SAM" id="MobiDB-lite"/>
    </source>
</evidence>
<dbReference type="InterPro" id="IPR044859">
    <property type="entry name" value="Allene_oxi_cyc_Dirigent"/>
</dbReference>
<reference evidence="6 7" key="1">
    <citation type="submission" date="2018-10" db="EMBL/GenBank/DDBJ databases">
        <title>A high-quality apple genome assembly.</title>
        <authorList>
            <person name="Hu J."/>
        </authorList>
    </citation>
    <scope>NUCLEOTIDE SEQUENCE [LARGE SCALE GENOMIC DNA]</scope>
    <source>
        <strain evidence="7">cv. HFTH1</strain>
        <tissue evidence="6">Young leaf</tissue>
    </source>
</reference>
<proteinExistence type="inferred from homology"/>
<dbReference type="PANTHER" id="PTHR46215:SF15">
    <property type="entry name" value="DIRIGENT PROTEIN 24"/>
    <property type="match status" value="1"/>
</dbReference>
<dbReference type="PANTHER" id="PTHR46215">
    <property type="entry name" value="DIRIGENT PROTEIN 24-RELATED"/>
    <property type="match status" value="1"/>
</dbReference>
<dbReference type="Proteomes" id="UP000290289">
    <property type="component" value="Chromosome 1"/>
</dbReference>
<feature type="compositionally biased region" description="Acidic residues" evidence="5">
    <location>
        <begin position="68"/>
        <end position="82"/>
    </location>
</feature>
<dbReference type="EMBL" id="RDQH01000327">
    <property type="protein sequence ID" value="RXI09018.1"/>
    <property type="molecule type" value="Genomic_DNA"/>
</dbReference>
<organism evidence="6 7">
    <name type="scientific">Malus domestica</name>
    <name type="common">Apple</name>
    <name type="synonym">Pyrus malus</name>
    <dbReference type="NCBI Taxonomy" id="3750"/>
    <lineage>
        <taxon>Eukaryota</taxon>
        <taxon>Viridiplantae</taxon>
        <taxon>Streptophyta</taxon>
        <taxon>Embryophyta</taxon>
        <taxon>Tracheophyta</taxon>
        <taxon>Spermatophyta</taxon>
        <taxon>Magnoliopsida</taxon>
        <taxon>eudicotyledons</taxon>
        <taxon>Gunneridae</taxon>
        <taxon>Pentapetalae</taxon>
        <taxon>rosids</taxon>
        <taxon>fabids</taxon>
        <taxon>Rosales</taxon>
        <taxon>Rosaceae</taxon>
        <taxon>Amygdaloideae</taxon>
        <taxon>Maleae</taxon>
        <taxon>Malus</taxon>
    </lineage>
</organism>
<dbReference type="Pfam" id="PF03018">
    <property type="entry name" value="Dirigent"/>
    <property type="match status" value="1"/>
</dbReference>
<evidence type="ECO:0000256" key="3">
    <source>
        <dbReference type="ARBA" id="ARBA00022525"/>
    </source>
</evidence>
<accession>A0A498KMN0</accession>
<comment type="subcellular location">
    <subcellularLocation>
        <location evidence="4">Secreted</location>
        <location evidence="4">Extracellular space</location>
        <location evidence="4">Apoplast</location>
    </subcellularLocation>
</comment>